<keyword evidence="1" id="KW-0732">Signal</keyword>
<feature type="chain" id="PRO_5004806560" description="Leucine-rich repeat-containing N-terminal plant-type domain-containing protein" evidence="1">
    <location>
        <begin position="22"/>
        <end position="88"/>
    </location>
</feature>
<dbReference type="HOGENOM" id="CLU_2472064_0_0_1"/>
<dbReference type="Gene3D" id="3.80.10.10">
    <property type="entry name" value="Ribonuclease Inhibitor"/>
    <property type="match status" value="1"/>
</dbReference>
<evidence type="ECO:0000256" key="1">
    <source>
        <dbReference type="SAM" id="SignalP"/>
    </source>
</evidence>
<accession>W1NHT7</accession>
<dbReference type="Gramene" id="ERM95046">
    <property type="protein sequence ID" value="ERM95046"/>
    <property type="gene ID" value="AMTR_s00009p00244870"/>
</dbReference>
<dbReference type="SUPFAM" id="SSF52058">
    <property type="entry name" value="L domain-like"/>
    <property type="match status" value="1"/>
</dbReference>
<gene>
    <name evidence="2" type="ORF">AMTR_s00009p00244870</name>
</gene>
<dbReference type="Proteomes" id="UP000017836">
    <property type="component" value="Unassembled WGS sequence"/>
</dbReference>
<proteinExistence type="predicted"/>
<evidence type="ECO:0000313" key="2">
    <source>
        <dbReference type="EMBL" id="ERM95046.1"/>
    </source>
</evidence>
<dbReference type="AlphaFoldDB" id="W1NHT7"/>
<organism evidence="2 3">
    <name type="scientific">Amborella trichopoda</name>
    <dbReference type="NCBI Taxonomy" id="13333"/>
    <lineage>
        <taxon>Eukaryota</taxon>
        <taxon>Viridiplantae</taxon>
        <taxon>Streptophyta</taxon>
        <taxon>Embryophyta</taxon>
        <taxon>Tracheophyta</taxon>
        <taxon>Spermatophyta</taxon>
        <taxon>Magnoliopsida</taxon>
        <taxon>Amborellales</taxon>
        <taxon>Amborellaceae</taxon>
        <taxon>Amborella</taxon>
    </lineage>
</organism>
<evidence type="ECO:0008006" key="4">
    <source>
        <dbReference type="Google" id="ProtNLM"/>
    </source>
</evidence>
<feature type="signal peptide" evidence="1">
    <location>
        <begin position="1"/>
        <end position="21"/>
    </location>
</feature>
<evidence type="ECO:0000313" key="3">
    <source>
        <dbReference type="Proteomes" id="UP000017836"/>
    </source>
</evidence>
<keyword evidence="3" id="KW-1185">Reference proteome</keyword>
<protein>
    <recommendedName>
        <fullName evidence="4">Leucine-rich repeat-containing N-terminal plant-type domain-containing protein</fullName>
    </recommendedName>
</protein>
<reference evidence="3" key="1">
    <citation type="journal article" date="2013" name="Science">
        <title>The Amborella genome and the evolution of flowering plants.</title>
        <authorList>
            <consortium name="Amborella Genome Project"/>
        </authorList>
    </citation>
    <scope>NUCLEOTIDE SEQUENCE [LARGE SCALE GENOMIC DNA]</scope>
</reference>
<dbReference type="InterPro" id="IPR032675">
    <property type="entry name" value="LRR_dom_sf"/>
</dbReference>
<name>W1NHT7_AMBTC</name>
<dbReference type="EMBL" id="KI397501">
    <property type="protein sequence ID" value="ERM95046.1"/>
    <property type="molecule type" value="Genomic_DNA"/>
</dbReference>
<sequence>MGLSIFLCSFLSLLLLIPFSCSPTPDGDHFNASSLHSLILYDNNSTGSLPPGLCWPPHLQNFGLSHNDLGDPLSPDISQFHSASNSSN</sequence>